<keyword evidence="2" id="KW-1185">Reference proteome</keyword>
<dbReference type="EMBL" id="JAESIL010000060">
    <property type="protein sequence ID" value="MBL3579225.1"/>
    <property type="molecule type" value="Genomic_DNA"/>
</dbReference>
<sequence length="112" mass="12650">MDLNANRLDRRIQARRVVRTPDGLGGHDEAWIDYGAAFAGPRHDISDTEKFTAGAILATVTARFVVRHTAHTASLTPRDRITCDDAEWEIDGIKEVPRPRRRFLEITATRRA</sequence>
<dbReference type="Pfam" id="PF05521">
    <property type="entry name" value="Phage_HCP"/>
    <property type="match status" value="1"/>
</dbReference>
<comment type="caution">
    <text evidence="1">The sequence shown here is derived from an EMBL/GenBank/DDBJ whole genome shotgun (WGS) entry which is preliminary data.</text>
</comment>
<dbReference type="Gene3D" id="2.40.10.270">
    <property type="entry name" value="Bacteriophage SPP1 head-tail adaptor protein"/>
    <property type="match status" value="1"/>
</dbReference>
<dbReference type="NCBIfam" id="TIGR01563">
    <property type="entry name" value="gp16_SPP1"/>
    <property type="match status" value="1"/>
</dbReference>
<proteinExistence type="predicted"/>
<evidence type="ECO:0000313" key="2">
    <source>
        <dbReference type="Proteomes" id="UP000635853"/>
    </source>
</evidence>
<organism evidence="1 2">
    <name type="scientific">Rhodovulum visakhapatnamense</name>
    <dbReference type="NCBI Taxonomy" id="364297"/>
    <lineage>
        <taxon>Bacteria</taxon>
        <taxon>Pseudomonadati</taxon>
        <taxon>Pseudomonadota</taxon>
        <taxon>Alphaproteobacteria</taxon>
        <taxon>Rhodobacterales</taxon>
        <taxon>Paracoccaceae</taxon>
        <taxon>Rhodovulum</taxon>
    </lineage>
</organism>
<accession>A0ABS1RIX6</accession>
<dbReference type="InterPro" id="IPR038666">
    <property type="entry name" value="SSP1_head-tail_sf"/>
</dbReference>
<name>A0ABS1RIX6_9RHOB</name>
<protein>
    <submittedName>
        <fullName evidence="1">Phage head closure protein</fullName>
    </submittedName>
</protein>
<reference evidence="2" key="1">
    <citation type="submission" date="2021-01" db="EMBL/GenBank/DDBJ databases">
        <title>Draft genomes of Rhodovulum sulfidophilum.</title>
        <authorList>
            <person name="Guzman M.S."/>
        </authorList>
    </citation>
    <scope>NUCLEOTIDE SEQUENCE [LARGE SCALE GENOMIC DNA]</scope>
    <source>
        <strain evidence="2">AB19</strain>
    </source>
</reference>
<gene>
    <name evidence="1" type="ORF">JMJ92_13810</name>
</gene>
<dbReference type="InterPro" id="IPR008767">
    <property type="entry name" value="Phage_SPP1_head-tail_adaptor"/>
</dbReference>
<evidence type="ECO:0000313" key="1">
    <source>
        <dbReference type="EMBL" id="MBL3579225.1"/>
    </source>
</evidence>
<dbReference type="Proteomes" id="UP000635853">
    <property type="component" value="Unassembled WGS sequence"/>
</dbReference>
<dbReference type="RefSeq" id="WP_081382091.1">
    <property type="nucleotide sequence ID" value="NZ_JAESIL010000060.1"/>
</dbReference>